<evidence type="ECO:0000313" key="2">
    <source>
        <dbReference type="Proteomes" id="UP000198833"/>
    </source>
</evidence>
<protein>
    <submittedName>
        <fullName evidence="1">Uncharacterized protein</fullName>
    </submittedName>
</protein>
<evidence type="ECO:0000313" key="1">
    <source>
        <dbReference type="EMBL" id="SEP82572.1"/>
    </source>
</evidence>
<keyword evidence="2" id="KW-1185">Reference proteome</keyword>
<organism evidence="1 2">
    <name type="scientific">Ignavigranum ruoffiae</name>
    <dbReference type="NCBI Taxonomy" id="89093"/>
    <lineage>
        <taxon>Bacteria</taxon>
        <taxon>Bacillati</taxon>
        <taxon>Bacillota</taxon>
        <taxon>Bacilli</taxon>
        <taxon>Lactobacillales</taxon>
        <taxon>Aerococcaceae</taxon>
        <taxon>Ignavigranum</taxon>
    </lineage>
</organism>
<dbReference type="Proteomes" id="UP000198833">
    <property type="component" value="Unassembled WGS sequence"/>
</dbReference>
<accession>A0A1H9B0M9</accession>
<sequence length="173" mass="19895">MLKKCLPYLLFSLAILFIFNLFAPQVVAKDLSFDDFIGSYTLEDSFIKEISVKEDQVILYLDDIEQAISKGDPLEEVYLQIKNFVANEPRQDLADPTESNQDSLLIAKASYRENKDTDHEASHQLVFEDLIQSAMVQDNRLELALNDKYLFQLAKDKDGNLVDDQHQVTFNKQ</sequence>
<proteinExistence type="predicted"/>
<dbReference type="EMBL" id="FOEN01000002">
    <property type="protein sequence ID" value="SEP82572.1"/>
    <property type="molecule type" value="Genomic_DNA"/>
</dbReference>
<name>A0A1H9B0M9_9LACT</name>
<dbReference type="RefSeq" id="WP_092570577.1">
    <property type="nucleotide sequence ID" value="NZ_FOEN01000002.1"/>
</dbReference>
<reference evidence="1 2" key="1">
    <citation type="submission" date="2016-10" db="EMBL/GenBank/DDBJ databases">
        <authorList>
            <person name="de Groot N.N."/>
        </authorList>
    </citation>
    <scope>NUCLEOTIDE SEQUENCE [LARGE SCALE GENOMIC DNA]</scope>
    <source>
        <strain evidence="1 2">DSM 15695</strain>
    </source>
</reference>
<gene>
    <name evidence="1" type="ORF">SAMN04488558_102138</name>
</gene>
<dbReference type="AlphaFoldDB" id="A0A1H9B0M9"/>